<dbReference type="Gene3D" id="3.20.20.80">
    <property type="entry name" value="Glycosidases"/>
    <property type="match status" value="1"/>
</dbReference>
<dbReference type="CDD" id="cd06592">
    <property type="entry name" value="GH31_NET37"/>
    <property type="match status" value="1"/>
</dbReference>
<evidence type="ECO:0000256" key="4">
    <source>
        <dbReference type="RuleBase" id="RU361185"/>
    </source>
</evidence>
<keyword evidence="3 4" id="KW-0326">Glycosidase</keyword>
<keyword evidence="8" id="KW-1185">Reference proteome</keyword>
<reference evidence="7" key="1">
    <citation type="submission" date="2021-10" db="EMBL/GenBank/DDBJ databases">
        <title>Tropical sea cucumber genome reveals ecological adaptation and Cuvierian tubules defense mechanism.</title>
        <authorList>
            <person name="Chen T."/>
        </authorList>
    </citation>
    <scope>NUCLEOTIDE SEQUENCE</scope>
    <source>
        <strain evidence="7">Nanhai2018</strain>
        <tissue evidence="7">Muscle</tissue>
    </source>
</reference>
<dbReference type="PANTHER" id="PTHR43053">
    <property type="entry name" value="GLYCOSIDASE FAMILY 31"/>
    <property type="match status" value="1"/>
</dbReference>
<organism evidence="7 8">
    <name type="scientific">Holothuria leucospilota</name>
    <name type="common">Black long sea cucumber</name>
    <name type="synonym">Mertensiothuria leucospilota</name>
    <dbReference type="NCBI Taxonomy" id="206669"/>
    <lineage>
        <taxon>Eukaryota</taxon>
        <taxon>Metazoa</taxon>
        <taxon>Echinodermata</taxon>
        <taxon>Eleutherozoa</taxon>
        <taxon>Echinozoa</taxon>
        <taxon>Holothuroidea</taxon>
        <taxon>Aspidochirotacea</taxon>
        <taxon>Aspidochirotida</taxon>
        <taxon>Holothuriidae</taxon>
        <taxon>Holothuria</taxon>
    </lineage>
</organism>
<evidence type="ECO:0000313" key="7">
    <source>
        <dbReference type="EMBL" id="KAJ8029542.1"/>
    </source>
</evidence>
<evidence type="ECO:0000313" key="8">
    <source>
        <dbReference type="Proteomes" id="UP001152320"/>
    </source>
</evidence>
<dbReference type="Proteomes" id="UP001152320">
    <property type="component" value="Chromosome 14"/>
</dbReference>
<dbReference type="AlphaFoldDB" id="A0A9Q1BMR9"/>
<keyword evidence="5" id="KW-1133">Transmembrane helix</keyword>
<comment type="caution">
    <text evidence="7">The sequence shown here is derived from an EMBL/GenBank/DDBJ whole genome shotgun (WGS) entry which is preliminary data.</text>
</comment>
<dbReference type="EMBL" id="JAIZAY010000014">
    <property type="protein sequence ID" value="KAJ8029542.1"/>
    <property type="molecule type" value="Genomic_DNA"/>
</dbReference>
<accession>A0A9Q1BMR9</accession>
<dbReference type="InterPro" id="IPR017853">
    <property type="entry name" value="GH"/>
</dbReference>
<comment type="similarity">
    <text evidence="1 4">Belongs to the glycosyl hydrolase 31 family.</text>
</comment>
<dbReference type="InterPro" id="IPR050985">
    <property type="entry name" value="Alpha-glycosidase_related"/>
</dbReference>
<feature type="transmembrane region" description="Helical" evidence="5">
    <location>
        <begin position="7"/>
        <end position="30"/>
    </location>
</feature>
<evidence type="ECO:0000256" key="1">
    <source>
        <dbReference type="ARBA" id="ARBA00007806"/>
    </source>
</evidence>
<dbReference type="InterPro" id="IPR000322">
    <property type="entry name" value="Glyco_hydro_31_TIM"/>
</dbReference>
<feature type="domain" description="Glycoside hydrolase family 31 TIM barrel" evidence="6">
    <location>
        <begin position="261"/>
        <end position="411"/>
    </location>
</feature>
<dbReference type="SUPFAM" id="SSF51445">
    <property type="entry name" value="(Trans)glycosidases"/>
    <property type="match status" value="1"/>
</dbReference>
<gene>
    <name evidence="7" type="ORF">HOLleu_28962</name>
</gene>
<keyword evidence="5" id="KW-0812">Transmembrane</keyword>
<dbReference type="Pfam" id="PF01055">
    <property type="entry name" value="Glyco_hydro_31_2nd"/>
    <property type="match status" value="1"/>
</dbReference>
<evidence type="ECO:0000256" key="2">
    <source>
        <dbReference type="ARBA" id="ARBA00022801"/>
    </source>
</evidence>
<dbReference type="PANTHER" id="PTHR43053:SF4">
    <property type="entry name" value="MYOGENESIS-REGULATING GLYCOSIDASE"/>
    <property type="match status" value="1"/>
</dbReference>
<protein>
    <submittedName>
        <fullName evidence="7">Myogenesis-regulating glycosidase</fullName>
    </submittedName>
</protein>
<name>A0A9Q1BMR9_HOLLE</name>
<sequence>MASGPRILLIISITVICLAAVLIPTLIITLRDDEPDLEVNQDELIVNPEGEMQITKQGEPVLEGKLGTLFESSAVECEPVEDHESCFEWAGLARLQTKTEVLEEATCHHFSWNALTDTRISDCYDLEPAHWYGAAEMFYQYWPIKRWNKTLENYVSGDLFRDQYGSVLERYWLSSYGVGIRVSNNSPLHVSVNANNDGKLCFVSTFEDSYYPNPDDVLPFLDYEICTGSNVRTIHDYMSAKYVSKPSEWPDERMIKSPIWSTWAQYKIFINESEIIEYARNIRDNGFNNSQLEIDDGFQLKYGDFDFDPNKFSNVSGMVDQLHQMGFRVTLWTTPFANANSDAYQEGDQKGYWVKRANGQSGLVPWWNGLAGMLDVTNPEACDWFVDRLENVRQELGFDSFKFDAGETNYLVNDFVTHEQLINPCEYTTKYVEMCARLGKQIEVRVGFENQNQPVFVRMMDKESA</sequence>
<keyword evidence="2 4" id="KW-0378">Hydrolase</keyword>
<keyword evidence="5" id="KW-0472">Membrane</keyword>
<evidence type="ECO:0000259" key="6">
    <source>
        <dbReference type="Pfam" id="PF01055"/>
    </source>
</evidence>
<dbReference type="GO" id="GO:0005975">
    <property type="term" value="P:carbohydrate metabolic process"/>
    <property type="evidence" value="ECO:0007669"/>
    <property type="project" value="InterPro"/>
</dbReference>
<dbReference type="OrthoDB" id="10070917at2759"/>
<dbReference type="GO" id="GO:0004553">
    <property type="term" value="F:hydrolase activity, hydrolyzing O-glycosyl compounds"/>
    <property type="evidence" value="ECO:0007669"/>
    <property type="project" value="InterPro"/>
</dbReference>
<evidence type="ECO:0000256" key="3">
    <source>
        <dbReference type="ARBA" id="ARBA00023295"/>
    </source>
</evidence>
<proteinExistence type="inferred from homology"/>
<evidence type="ECO:0000256" key="5">
    <source>
        <dbReference type="SAM" id="Phobius"/>
    </source>
</evidence>